<dbReference type="OrthoDB" id="270189at2759"/>
<dbReference type="InterPro" id="IPR022894">
    <property type="entry name" value="Oligoribonuclease"/>
</dbReference>
<dbReference type="EMBL" id="KQ030534">
    <property type="protein sequence ID" value="KJZ73494.1"/>
    <property type="molecule type" value="Genomic_DNA"/>
</dbReference>
<keyword evidence="4" id="KW-0269">Exonuclease</keyword>
<feature type="domain" description="Exonuclease" evidence="5">
    <location>
        <begin position="17"/>
        <end position="49"/>
    </location>
</feature>
<protein>
    <recommendedName>
        <fullName evidence="5">Exonuclease domain-containing protein</fullName>
    </recommendedName>
</protein>
<gene>
    <name evidence="6" type="ORF">HIM_07050</name>
</gene>
<dbReference type="GO" id="GO:0000175">
    <property type="term" value="F:3'-5'-RNA exonuclease activity"/>
    <property type="evidence" value="ECO:0007669"/>
    <property type="project" value="InterPro"/>
</dbReference>
<sequence>MSADASGPVSPGDEALVWIDCEMTGLDPDTDEILEIYCLVTNGNLDVVDPAGFHAVVHWPQARLDAMDACVHADRAFLRRPPYAPVVDHLHYRVLDVSAVKEAARRWCPGVLEAAPRKRGRHVARDDILESIAEARFYRDAIFAHADGQAKDGSRGP</sequence>
<dbReference type="InterPro" id="IPR013520">
    <property type="entry name" value="Ribonucl_H"/>
</dbReference>
<name>A0A0F8A4F6_9HYPO</name>
<dbReference type="GO" id="GO:0003676">
    <property type="term" value="F:nucleic acid binding"/>
    <property type="evidence" value="ECO:0007669"/>
    <property type="project" value="InterPro"/>
</dbReference>
<evidence type="ECO:0000256" key="3">
    <source>
        <dbReference type="ARBA" id="ARBA00022801"/>
    </source>
</evidence>
<dbReference type="AlphaFoldDB" id="A0A0F8A4F6"/>
<dbReference type="Pfam" id="PF00929">
    <property type="entry name" value="RNase_T"/>
    <property type="match status" value="1"/>
</dbReference>
<reference evidence="6 7" key="1">
    <citation type="journal article" date="2014" name="Genome Biol. Evol.">
        <title>Comparative genomics and transcriptomics analyses reveal divergent lifestyle features of nematode endoparasitic fungus Hirsutella minnesotensis.</title>
        <authorList>
            <person name="Lai Y."/>
            <person name="Liu K."/>
            <person name="Zhang X."/>
            <person name="Zhang X."/>
            <person name="Li K."/>
            <person name="Wang N."/>
            <person name="Shu C."/>
            <person name="Wu Y."/>
            <person name="Wang C."/>
            <person name="Bushley K.E."/>
            <person name="Xiang M."/>
            <person name="Liu X."/>
        </authorList>
    </citation>
    <scope>NUCLEOTIDE SEQUENCE [LARGE SCALE GENOMIC DNA]</scope>
    <source>
        <strain evidence="6 7">3608</strain>
    </source>
</reference>
<dbReference type="Proteomes" id="UP000054481">
    <property type="component" value="Unassembled WGS sequence"/>
</dbReference>
<keyword evidence="2" id="KW-0540">Nuclease</keyword>
<evidence type="ECO:0000256" key="2">
    <source>
        <dbReference type="ARBA" id="ARBA00022722"/>
    </source>
</evidence>
<evidence type="ECO:0000259" key="5">
    <source>
        <dbReference type="Pfam" id="PF00929"/>
    </source>
</evidence>
<proteinExistence type="inferred from homology"/>
<accession>A0A0F8A4F6</accession>
<evidence type="ECO:0000256" key="1">
    <source>
        <dbReference type="ARBA" id="ARBA00009921"/>
    </source>
</evidence>
<dbReference type="Gene3D" id="3.30.420.10">
    <property type="entry name" value="Ribonuclease H-like superfamily/Ribonuclease H"/>
    <property type="match status" value="2"/>
</dbReference>
<comment type="similarity">
    <text evidence="1">Belongs to the oligoribonuclease family.</text>
</comment>
<evidence type="ECO:0000313" key="7">
    <source>
        <dbReference type="Proteomes" id="UP000054481"/>
    </source>
</evidence>
<dbReference type="InterPro" id="IPR036397">
    <property type="entry name" value="RNaseH_sf"/>
</dbReference>
<evidence type="ECO:0000256" key="4">
    <source>
        <dbReference type="ARBA" id="ARBA00022839"/>
    </source>
</evidence>
<dbReference type="GO" id="GO:0005739">
    <property type="term" value="C:mitochondrion"/>
    <property type="evidence" value="ECO:0007669"/>
    <property type="project" value="TreeGrafter"/>
</dbReference>
<dbReference type="SUPFAM" id="SSF53098">
    <property type="entry name" value="Ribonuclease H-like"/>
    <property type="match status" value="1"/>
</dbReference>
<keyword evidence="7" id="KW-1185">Reference proteome</keyword>
<organism evidence="6 7">
    <name type="scientific">Hirsutella minnesotensis 3608</name>
    <dbReference type="NCBI Taxonomy" id="1043627"/>
    <lineage>
        <taxon>Eukaryota</taxon>
        <taxon>Fungi</taxon>
        <taxon>Dikarya</taxon>
        <taxon>Ascomycota</taxon>
        <taxon>Pezizomycotina</taxon>
        <taxon>Sordariomycetes</taxon>
        <taxon>Hypocreomycetidae</taxon>
        <taxon>Hypocreales</taxon>
        <taxon>Ophiocordycipitaceae</taxon>
        <taxon>Hirsutella</taxon>
    </lineage>
</organism>
<dbReference type="InterPro" id="IPR012337">
    <property type="entry name" value="RNaseH-like_sf"/>
</dbReference>
<evidence type="ECO:0000313" key="6">
    <source>
        <dbReference type="EMBL" id="KJZ73494.1"/>
    </source>
</evidence>
<keyword evidence="3" id="KW-0378">Hydrolase</keyword>
<dbReference type="CDD" id="cd06135">
    <property type="entry name" value="Orn"/>
    <property type="match status" value="1"/>
</dbReference>
<dbReference type="PANTHER" id="PTHR11046">
    <property type="entry name" value="OLIGORIBONUCLEASE, MITOCHONDRIAL"/>
    <property type="match status" value="1"/>
</dbReference>
<dbReference type="PANTHER" id="PTHR11046:SF0">
    <property type="entry name" value="OLIGORIBONUCLEASE, MITOCHONDRIAL"/>
    <property type="match status" value="1"/>
</dbReference>